<keyword evidence="3" id="KW-1185">Reference proteome</keyword>
<comment type="caution">
    <text evidence="2">The sequence shown here is derived from an EMBL/GenBank/DDBJ whole genome shotgun (WGS) entry which is preliminary data.</text>
</comment>
<gene>
    <name evidence="2" type="ORF">NQ317_010209</name>
</gene>
<organism evidence="2 3">
    <name type="scientific">Molorchus minor</name>
    <dbReference type="NCBI Taxonomy" id="1323400"/>
    <lineage>
        <taxon>Eukaryota</taxon>
        <taxon>Metazoa</taxon>
        <taxon>Ecdysozoa</taxon>
        <taxon>Arthropoda</taxon>
        <taxon>Hexapoda</taxon>
        <taxon>Insecta</taxon>
        <taxon>Pterygota</taxon>
        <taxon>Neoptera</taxon>
        <taxon>Endopterygota</taxon>
        <taxon>Coleoptera</taxon>
        <taxon>Polyphaga</taxon>
        <taxon>Cucujiformia</taxon>
        <taxon>Chrysomeloidea</taxon>
        <taxon>Cerambycidae</taxon>
        <taxon>Lamiinae</taxon>
        <taxon>Monochamini</taxon>
        <taxon>Molorchus</taxon>
    </lineage>
</organism>
<accession>A0ABQ9JRJ2</accession>
<dbReference type="PROSITE" id="PS50879">
    <property type="entry name" value="RNASE_H_1"/>
    <property type="match status" value="1"/>
</dbReference>
<evidence type="ECO:0000313" key="2">
    <source>
        <dbReference type="EMBL" id="KAJ8980213.1"/>
    </source>
</evidence>
<feature type="domain" description="RNase H type-1" evidence="1">
    <location>
        <begin position="1"/>
        <end position="106"/>
    </location>
</feature>
<dbReference type="InterPro" id="IPR012337">
    <property type="entry name" value="RNaseH-like_sf"/>
</dbReference>
<reference evidence="2" key="1">
    <citation type="journal article" date="2023" name="Insect Mol. Biol.">
        <title>Genome sequencing provides insights into the evolution of gene families encoding plant cell wall-degrading enzymes in longhorned beetles.</title>
        <authorList>
            <person name="Shin N.R."/>
            <person name="Okamura Y."/>
            <person name="Kirsch R."/>
            <person name="Pauchet Y."/>
        </authorList>
    </citation>
    <scope>NUCLEOTIDE SEQUENCE</scope>
    <source>
        <strain evidence="2">MMC_N1</strain>
    </source>
</reference>
<proteinExistence type="predicted"/>
<sequence>MTKNIAETMAIIPQSSRLKVLVILTVIQKGKSKVLFGAKGLYLLFQAALKALMTLGTRSALVQGCGAGNALEHLAKQKEVTLLWVPGHSEVPENEMADELARHGSETPCQGPERYLEVTRGYINRALNDWAHEKFSKDWRRSGCKQAHDLFIIEASNKTCLLS</sequence>
<dbReference type="EMBL" id="JAPWTJ010000274">
    <property type="protein sequence ID" value="KAJ8980213.1"/>
    <property type="molecule type" value="Genomic_DNA"/>
</dbReference>
<name>A0ABQ9JRJ2_9CUCU</name>
<dbReference type="Gene3D" id="3.30.420.10">
    <property type="entry name" value="Ribonuclease H-like superfamily/Ribonuclease H"/>
    <property type="match status" value="1"/>
</dbReference>
<evidence type="ECO:0000259" key="1">
    <source>
        <dbReference type="PROSITE" id="PS50879"/>
    </source>
</evidence>
<dbReference type="InterPro" id="IPR002156">
    <property type="entry name" value="RNaseH_domain"/>
</dbReference>
<dbReference type="Pfam" id="PF00075">
    <property type="entry name" value="RNase_H"/>
    <property type="match status" value="1"/>
</dbReference>
<dbReference type="Proteomes" id="UP001162164">
    <property type="component" value="Unassembled WGS sequence"/>
</dbReference>
<evidence type="ECO:0000313" key="3">
    <source>
        <dbReference type="Proteomes" id="UP001162164"/>
    </source>
</evidence>
<dbReference type="SUPFAM" id="SSF53098">
    <property type="entry name" value="Ribonuclease H-like"/>
    <property type="match status" value="1"/>
</dbReference>
<protein>
    <recommendedName>
        <fullName evidence="1">RNase H type-1 domain-containing protein</fullName>
    </recommendedName>
</protein>
<dbReference type="InterPro" id="IPR036397">
    <property type="entry name" value="RNaseH_sf"/>
</dbReference>